<evidence type="ECO:0000313" key="9">
    <source>
        <dbReference type="EMBL" id="KAK7269216.1"/>
    </source>
</evidence>
<evidence type="ECO:0000313" key="10">
    <source>
        <dbReference type="Proteomes" id="UP001372338"/>
    </source>
</evidence>
<reference evidence="9 10" key="1">
    <citation type="submission" date="2024-01" db="EMBL/GenBank/DDBJ databases">
        <title>The genomes of 5 underutilized Papilionoideae crops provide insights into root nodulation and disease resistanc.</title>
        <authorList>
            <person name="Yuan L."/>
        </authorList>
    </citation>
    <scope>NUCLEOTIDE SEQUENCE [LARGE SCALE GENOMIC DNA]</scope>
    <source>
        <strain evidence="9">ZHUSHIDOU_FW_LH</strain>
        <tissue evidence="9">Leaf</tissue>
    </source>
</reference>
<dbReference type="GO" id="GO:0000422">
    <property type="term" value="P:autophagy of mitochondrion"/>
    <property type="evidence" value="ECO:0007669"/>
    <property type="project" value="TreeGrafter"/>
</dbReference>
<keyword evidence="5 8" id="KW-1133">Transmembrane helix</keyword>
<dbReference type="GO" id="GO:0000266">
    <property type="term" value="P:mitochondrial fission"/>
    <property type="evidence" value="ECO:0007669"/>
    <property type="project" value="InterPro"/>
</dbReference>
<accession>A0AAN9IDY0</accession>
<dbReference type="Gene3D" id="1.25.40.10">
    <property type="entry name" value="Tetratricopeptide repeat domain"/>
    <property type="match status" value="2"/>
</dbReference>
<keyword evidence="10" id="KW-1185">Reference proteome</keyword>
<evidence type="ECO:0008006" key="11">
    <source>
        <dbReference type="Google" id="ProtNLM"/>
    </source>
</evidence>
<dbReference type="GO" id="GO:0005778">
    <property type="term" value="C:peroxisomal membrane"/>
    <property type="evidence" value="ECO:0007669"/>
    <property type="project" value="TreeGrafter"/>
</dbReference>
<feature type="transmembrane region" description="Helical" evidence="8">
    <location>
        <begin position="221"/>
        <end position="246"/>
    </location>
</feature>
<protein>
    <recommendedName>
        <fullName evidence="11">Mitochondrial fission 1 protein</fullName>
    </recommendedName>
</protein>
<dbReference type="AlphaFoldDB" id="A0AAN9IDY0"/>
<organism evidence="9 10">
    <name type="scientific">Crotalaria pallida</name>
    <name type="common">Smooth rattlebox</name>
    <name type="synonym">Crotalaria striata</name>
    <dbReference type="NCBI Taxonomy" id="3830"/>
    <lineage>
        <taxon>Eukaryota</taxon>
        <taxon>Viridiplantae</taxon>
        <taxon>Streptophyta</taxon>
        <taxon>Embryophyta</taxon>
        <taxon>Tracheophyta</taxon>
        <taxon>Spermatophyta</taxon>
        <taxon>Magnoliopsida</taxon>
        <taxon>eudicotyledons</taxon>
        <taxon>Gunneridae</taxon>
        <taxon>Pentapetalae</taxon>
        <taxon>rosids</taxon>
        <taxon>fabids</taxon>
        <taxon>Fabales</taxon>
        <taxon>Fabaceae</taxon>
        <taxon>Papilionoideae</taxon>
        <taxon>50 kb inversion clade</taxon>
        <taxon>genistoids sensu lato</taxon>
        <taxon>core genistoids</taxon>
        <taxon>Crotalarieae</taxon>
        <taxon>Crotalaria</taxon>
    </lineage>
</organism>
<keyword evidence="6" id="KW-0496">Mitochondrion</keyword>
<dbReference type="InterPro" id="IPR011990">
    <property type="entry name" value="TPR-like_helical_dom_sf"/>
</dbReference>
<name>A0AAN9IDY0_CROPI</name>
<evidence type="ECO:0000256" key="5">
    <source>
        <dbReference type="ARBA" id="ARBA00022989"/>
    </source>
</evidence>
<comment type="similarity">
    <text evidence="2">Belongs to the FIS1 family.</text>
</comment>
<comment type="caution">
    <text evidence="9">The sequence shown here is derived from an EMBL/GenBank/DDBJ whole genome shotgun (WGS) entry which is preliminary data.</text>
</comment>
<evidence type="ECO:0000256" key="2">
    <source>
        <dbReference type="ARBA" id="ARBA00008937"/>
    </source>
</evidence>
<keyword evidence="4" id="KW-1000">Mitochondrion outer membrane</keyword>
<evidence type="ECO:0000256" key="4">
    <source>
        <dbReference type="ARBA" id="ARBA00022787"/>
    </source>
</evidence>
<dbReference type="SUPFAM" id="SSF48452">
    <property type="entry name" value="TPR-like"/>
    <property type="match status" value="2"/>
</dbReference>
<dbReference type="EMBL" id="JAYWIO010000004">
    <property type="protein sequence ID" value="KAK7269216.1"/>
    <property type="molecule type" value="Genomic_DNA"/>
</dbReference>
<evidence type="ECO:0000256" key="7">
    <source>
        <dbReference type="ARBA" id="ARBA00023136"/>
    </source>
</evidence>
<dbReference type="Pfam" id="PF14853">
    <property type="entry name" value="Fis1_TPR_C"/>
    <property type="match status" value="1"/>
</dbReference>
<dbReference type="InterPro" id="IPR016543">
    <property type="entry name" value="Fis1"/>
</dbReference>
<gene>
    <name evidence="9" type="ORF">RIF29_21934</name>
</gene>
<proteinExistence type="inferred from homology"/>
<evidence type="ECO:0000256" key="1">
    <source>
        <dbReference type="ARBA" id="ARBA00004572"/>
    </source>
</evidence>
<dbReference type="Proteomes" id="UP001372338">
    <property type="component" value="Unassembled WGS sequence"/>
</dbReference>
<dbReference type="GO" id="GO:0005741">
    <property type="term" value="C:mitochondrial outer membrane"/>
    <property type="evidence" value="ECO:0007669"/>
    <property type="project" value="UniProtKB-SubCell"/>
</dbReference>
<dbReference type="GO" id="GO:0016559">
    <property type="term" value="P:peroxisome fission"/>
    <property type="evidence" value="ECO:0007669"/>
    <property type="project" value="TreeGrafter"/>
</dbReference>
<keyword evidence="3 8" id="KW-0812">Transmembrane</keyword>
<dbReference type="InterPro" id="IPR028061">
    <property type="entry name" value="Fis1_TPR_C"/>
</dbReference>
<evidence type="ECO:0000256" key="8">
    <source>
        <dbReference type="SAM" id="Phobius"/>
    </source>
</evidence>
<dbReference type="PANTHER" id="PTHR13247:SF17">
    <property type="entry name" value="MITOCHONDRIAL FISSION 1 PROTEIN"/>
    <property type="match status" value="1"/>
</dbReference>
<dbReference type="InterPro" id="IPR028058">
    <property type="entry name" value="Fis1_TPR_N"/>
</dbReference>
<comment type="subcellular location">
    <subcellularLocation>
        <location evidence="1">Mitochondrion outer membrane</location>
        <topology evidence="1">Single-pass membrane protein</topology>
    </subcellularLocation>
</comment>
<evidence type="ECO:0000256" key="3">
    <source>
        <dbReference type="ARBA" id="ARBA00022692"/>
    </source>
</evidence>
<dbReference type="PANTHER" id="PTHR13247">
    <property type="entry name" value="TETRATRICOPEPTIDE REPEAT PROTEIN 11 TPR REPEAT PROTEIN 11"/>
    <property type="match status" value="1"/>
</dbReference>
<dbReference type="Pfam" id="PF14852">
    <property type="entry name" value="Fis1_TPR_N"/>
    <property type="match status" value="1"/>
</dbReference>
<keyword evidence="7 8" id="KW-0472">Membrane</keyword>
<sequence>MTHCHGTTPTRLLKLNKSFAEAKKKHSSHDDFKKGCHLRLSSFLVHSKRSQDVQRGIALLEGSTLSKFANDPKQEAEKLYLLAVGYHISGHYSKSMDLQEKFLMECEREVGDCGNLQSFNEVKKFFYFPLASALVHSKLPQDVQRGIEMLEVSLPGTHDPVLHREKLYLLAVGYFRSGSDYCHSRDLLDRCLMIEPSSRKALKLKRTIQDRINIKDSAVGLGMNIIGVLHHIATTVGALTLILAAYKGIKRT</sequence>
<evidence type="ECO:0000256" key="6">
    <source>
        <dbReference type="ARBA" id="ARBA00023128"/>
    </source>
</evidence>